<dbReference type="OrthoDB" id="9792626at2"/>
<sequence>MLPENCRVDTPAHESVVKPFCLGHGTLECYSLKASRRFYEEFLGLECVRHGKPAMAVRLAMRFHIICVEVGDQVHPTNLLNHWGLDLATKEAVDQAHDDALRYQDKYGIRQVLPVQDMHGVYSFYLEDLDHNWWEFQYYENGFQHDDLFDFGDRFSMDDAADIDSLEELKVRNKGVA</sequence>
<protein>
    <submittedName>
        <fullName evidence="2">Glyoxalase-like domain protein</fullName>
    </submittedName>
</protein>
<feature type="domain" description="VOC" evidence="1">
    <location>
        <begin position="21"/>
        <end position="139"/>
    </location>
</feature>
<accession>A0A3P4B0R5</accession>
<dbReference type="Gene3D" id="3.10.180.10">
    <property type="entry name" value="2,3-Dihydroxybiphenyl 1,2-Dioxygenase, domain 1"/>
    <property type="match status" value="1"/>
</dbReference>
<dbReference type="InterPro" id="IPR029068">
    <property type="entry name" value="Glyas_Bleomycin-R_OHBP_Dase"/>
</dbReference>
<reference evidence="2 3" key="1">
    <citation type="submission" date="2018-10" db="EMBL/GenBank/DDBJ databases">
        <authorList>
            <person name="Criscuolo A."/>
        </authorList>
    </citation>
    <scope>NUCLEOTIDE SEQUENCE [LARGE SCALE GENOMIC DNA]</scope>
    <source>
        <strain evidence="2">DnA1</strain>
    </source>
</reference>
<dbReference type="PROSITE" id="PS51819">
    <property type="entry name" value="VOC"/>
    <property type="match status" value="1"/>
</dbReference>
<evidence type="ECO:0000313" key="3">
    <source>
        <dbReference type="Proteomes" id="UP000277294"/>
    </source>
</evidence>
<dbReference type="SUPFAM" id="SSF54593">
    <property type="entry name" value="Glyoxalase/Bleomycin resistance protein/Dihydroxybiphenyl dioxygenase"/>
    <property type="match status" value="1"/>
</dbReference>
<gene>
    <name evidence="2" type="ORF">PIGHUM_01695</name>
</gene>
<dbReference type="Proteomes" id="UP000277294">
    <property type="component" value="Unassembled WGS sequence"/>
</dbReference>
<evidence type="ECO:0000313" key="2">
    <source>
        <dbReference type="EMBL" id="VCU69632.1"/>
    </source>
</evidence>
<name>A0A3P4B0R5_9BURK</name>
<dbReference type="InterPro" id="IPR037523">
    <property type="entry name" value="VOC_core"/>
</dbReference>
<organism evidence="2 3">
    <name type="scientific">Pigmentiphaga humi</name>
    <dbReference type="NCBI Taxonomy" id="2478468"/>
    <lineage>
        <taxon>Bacteria</taxon>
        <taxon>Pseudomonadati</taxon>
        <taxon>Pseudomonadota</taxon>
        <taxon>Betaproteobacteria</taxon>
        <taxon>Burkholderiales</taxon>
        <taxon>Alcaligenaceae</taxon>
        <taxon>Pigmentiphaga</taxon>
    </lineage>
</organism>
<dbReference type="AlphaFoldDB" id="A0A3P4B0R5"/>
<dbReference type="CDD" id="cd06587">
    <property type="entry name" value="VOC"/>
    <property type="match status" value="1"/>
</dbReference>
<keyword evidence="3" id="KW-1185">Reference proteome</keyword>
<evidence type="ECO:0000259" key="1">
    <source>
        <dbReference type="PROSITE" id="PS51819"/>
    </source>
</evidence>
<proteinExistence type="predicted"/>
<dbReference type="RefSeq" id="WP_124079151.1">
    <property type="nucleotide sequence ID" value="NZ_UWPJ01000015.1"/>
</dbReference>
<dbReference type="EMBL" id="UWPJ01000015">
    <property type="protein sequence ID" value="VCU69632.1"/>
    <property type="molecule type" value="Genomic_DNA"/>
</dbReference>